<dbReference type="PRINTS" id="PR00320">
    <property type="entry name" value="GPROTEINBRPT"/>
</dbReference>
<dbReference type="SMART" id="SM01383">
    <property type="entry name" value="Ribosomal_L2"/>
    <property type="match status" value="1"/>
</dbReference>
<feature type="region of interest" description="Disordered" evidence="12">
    <location>
        <begin position="590"/>
        <end position="641"/>
    </location>
</feature>
<dbReference type="GO" id="GO:0006406">
    <property type="term" value="P:mRNA export from nucleus"/>
    <property type="evidence" value="ECO:0007669"/>
    <property type="project" value="InterPro"/>
</dbReference>
<dbReference type="SUPFAM" id="SSF50249">
    <property type="entry name" value="Nucleic acid-binding proteins"/>
    <property type="match status" value="1"/>
</dbReference>
<dbReference type="Pfam" id="PF00181">
    <property type="entry name" value="Ribosomal_L2_N"/>
    <property type="match status" value="1"/>
</dbReference>
<comment type="subcellular location">
    <subcellularLocation>
        <location evidence="1">Mitochondrion</location>
    </subcellularLocation>
</comment>
<feature type="compositionally biased region" description="Basic residues" evidence="12">
    <location>
        <begin position="601"/>
        <end position="611"/>
    </location>
</feature>
<keyword evidence="5" id="KW-0689">Ribosomal protein</keyword>
<sequence>MPYQIQKGEFKSISKQDAHNFFSMQRTKTIGGHSDLVKTLGWNCTGSKLASGSSDHSLRVWNPEKLESRYSVEFKGHSSSVDYLSWDPTHSDRLVSVGKDKMIRFWDYREAKCALEIPTNGENISVTWSPNGNYVASGSKDDVITFVDVKAKKIINSVKQPTETNEISWSNSGDFFALATGHGTVNLIEWPSLKHVYTIDAHTSNCFSLEFDPKGKYLAVGGSDALVTLWDLDEFICVRTFSKLDWPVRTLSFTHDGQYIASASEEIAIDISHVETGEHIYKIPSNATNKVSWHPYRYWLAYAGDEANKKGDLSIFENSKLHSITVFFQGYKTTAEVPEQKIKGKQPPFIKKYKPVTPGRRGLCRPLNNHLWKGRPIRSLTIAKRQTGGRNNQGRITVRHQGGGHKQRIRIVDFVRKTPGPHLVLRIEYDPGRSGHIALIKDLKTEKLSYILAADGLREGHVVESYRTGLSSYEEEQHEKIDSGAFITKAIQPGNCLPLSMIPVGTIVFALTTNMHGPAKFCRSAGTYAQILSTGNEGYATVKLQSGEVRKISVHAAATIGTVSNINWKHRKLGKAGRSRWLGIRPTVRGMAMNPRDHPHGGGRGKSKGNRHSCSPWGKLAKGKKTRKKLSPLVIKGRPRR</sequence>
<dbReference type="Pfam" id="PF25174">
    <property type="entry name" value="Beta-prop_THOC3"/>
    <property type="match status" value="1"/>
</dbReference>
<proteinExistence type="inferred from homology"/>
<feature type="domain" description="Large ribosomal subunit protein uL2 C-terminal" evidence="13">
    <location>
        <begin position="491"/>
        <end position="620"/>
    </location>
</feature>
<dbReference type="Gene3D" id="2.40.50.140">
    <property type="entry name" value="Nucleic acid-binding proteins"/>
    <property type="match status" value="1"/>
</dbReference>
<dbReference type="Gene3D" id="2.30.30.30">
    <property type="match status" value="1"/>
</dbReference>
<dbReference type="GO" id="GO:0000445">
    <property type="term" value="C:THO complex part of transcription export complex"/>
    <property type="evidence" value="ECO:0007669"/>
    <property type="project" value="TreeGrafter"/>
</dbReference>
<evidence type="ECO:0000256" key="9">
    <source>
        <dbReference type="ARBA" id="ARBA00046343"/>
    </source>
</evidence>
<dbReference type="InterPro" id="IPR015943">
    <property type="entry name" value="WD40/YVTN_repeat-like_dom_sf"/>
</dbReference>
<evidence type="ECO:0000259" key="14">
    <source>
        <dbReference type="SMART" id="SM01383"/>
    </source>
</evidence>
<name>A0A899G0T2_9ASCO</name>
<dbReference type="SUPFAM" id="SSF50104">
    <property type="entry name" value="Translation proteins SH3-like domain"/>
    <property type="match status" value="1"/>
</dbReference>
<evidence type="ECO:0000313" key="16">
    <source>
        <dbReference type="Proteomes" id="UP000663699"/>
    </source>
</evidence>
<evidence type="ECO:0000256" key="6">
    <source>
        <dbReference type="ARBA" id="ARBA00023128"/>
    </source>
</evidence>
<dbReference type="Proteomes" id="UP000663699">
    <property type="component" value="Chromosome 10"/>
</dbReference>
<feature type="repeat" description="WD" evidence="11">
    <location>
        <begin position="74"/>
        <end position="116"/>
    </location>
</feature>
<evidence type="ECO:0000256" key="12">
    <source>
        <dbReference type="SAM" id="MobiDB-lite"/>
    </source>
</evidence>
<dbReference type="InterPro" id="IPR020472">
    <property type="entry name" value="WD40_PAC1"/>
</dbReference>
<dbReference type="PROSITE" id="PS50082">
    <property type="entry name" value="WD_REPEATS_2"/>
    <property type="match status" value="3"/>
</dbReference>
<dbReference type="InterPro" id="IPR001680">
    <property type="entry name" value="WD40_rpt"/>
</dbReference>
<dbReference type="PANTHER" id="PTHR22839:SF0">
    <property type="entry name" value="THO COMPLEX SUBUNIT 3"/>
    <property type="match status" value="1"/>
</dbReference>
<dbReference type="FunFam" id="2.30.30.30:FF:000001">
    <property type="entry name" value="50S ribosomal protein L2"/>
    <property type="match status" value="1"/>
</dbReference>
<keyword evidence="6" id="KW-0496">Mitochondrion</keyword>
<evidence type="ECO:0000256" key="10">
    <source>
        <dbReference type="ARBA" id="ARBA00069872"/>
    </source>
</evidence>
<dbReference type="InterPro" id="IPR012340">
    <property type="entry name" value="NA-bd_OB-fold"/>
</dbReference>
<dbReference type="CDD" id="cd00200">
    <property type="entry name" value="WD40"/>
    <property type="match status" value="1"/>
</dbReference>
<dbReference type="InterPro" id="IPR022666">
    <property type="entry name" value="Ribosomal_uL2_RNA-bd_dom"/>
</dbReference>
<dbReference type="PROSITE" id="PS50294">
    <property type="entry name" value="WD_REPEATS_REGION"/>
    <property type="match status" value="3"/>
</dbReference>
<evidence type="ECO:0000256" key="2">
    <source>
        <dbReference type="ARBA" id="ARBA00005636"/>
    </source>
</evidence>
<evidence type="ECO:0000256" key="8">
    <source>
        <dbReference type="ARBA" id="ARBA00037226"/>
    </source>
</evidence>
<evidence type="ECO:0000313" key="15">
    <source>
        <dbReference type="EMBL" id="QSL66225.1"/>
    </source>
</evidence>
<dbReference type="InterPro" id="IPR008991">
    <property type="entry name" value="Translation_prot_SH3-like_sf"/>
</dbReference>
<feature type="repeat" description="WD" evidence="11">
    <location>
        <begin position="30"/>
        <end position="71"/>
    </location>
</feature>
<evidence type="ECO:0000256" key="4">
    <source>
        <dbReference type="ARBA" id="ARBA00022737"/>
    </source>
</evidence>
<dbReference type="InterPro" id="IPR036322">
    <property type="entry name" value="WD40_repeat_dom_sf"/>
</dbReference>
<keyword evidence="4" id="KW-0677">Repeat</keyword>
<dbReference type="PANTHER" id="PTHR22839">
    <property type="entry name" value="THO COMPLEX SUBUNIT 3 THO3"/>
    <property type="match status" value="1"/>
</dbReference>
<dbReference type="AlphaFoldDB" id="A0A899G0T2"/>
<dbReference type="GO" id="GO:0006412">
    <property type="term" value="P:translation"/>
    <property type="evidence" value="ECO:0007669"/>
    <property type="project" value="InterPro"/>
</dbReference>
<accession>A0A899G0T2</accession>
<keyword evidence="3 11" id="KW-0853">WD repeat</keyword>
<protein>
    <recommendedName>
        <fullName evidence="10">Large ribosomal subunit protein uL2m</fullName>
    </recommendedName>
</protein>
<dbReference type="Gene3D" id="2.130.10.10">
    <property type="entry name" value="YVTN repeat-like/Quinoprotein amine dehydrogenase"/>
    <property type="match status" value="2"/>
</dbReference>
<dbReference type="GO" id="GO:0003735">
    <property type="term" value="F:structural constituent of ribosome"/>
    <property type="evidence" value="ECO:0007669"/>
    <property type="project" value="InterPro"/>
</dbReference>
<dbReference type="NCBIfam" id="TIGR01171">
    <property type="entry name" value="rplB_bact"/>
    <property type="match status" value="1"/>
</dbReference>
<feature type="compositionally biased region" description="Basic residues" evidence="12">
    <location>
        <begin position="621"/>
        <end position="630"/>
    </location>
</feature>
<evidence type="ECO:0000256" key="1">
    <source>
        <dbReference type="ARBA" id="ARBA00004173"/>
    </source>
</evidence>
<keyword evidence="7" id="KW-0687">Ribonucleoprotein</keyword>
<gene>
    <name evidence="15" type="ORF">MERGE_000600</name>
</gene>
<dbReference type="Pfam" id="PF03947">
    <property type="entry name" value="Ribosomal_L2_C"/>
    <property type="match status" value="1"/>
</dbReference>
<dbReference type="EMBL" id="CP054541">
    <property type="protein sequence ID" value="QSL66225.1"/>
    <property type="molecule type" value="Genomic_DNA"/>
</dbReference>
<comment type="function">
    <text evidence="8">Component of the mitochondrial ribosome (mitoribosome), a dedicated translation machinery responsible for the synthesis of mitochondrial genome-encoded proteins, including at least some of the essential transmembrane subunits of the mitochondrial respiratory chain. The mitoribosomes are attached to the mitochondrial inner membrane and translation products are cotranslationally integrated into the membrane.</text>
</comment>
<dbReference type="GO" id="GO:0015934">
    <property type="term" value="C:large ribosomal subunit"/>
    <property type="evidence" value="ECO:0007669"/>
    <property type="project" value="InterPro"/>
</dbReference>
<reference evidence="15" key="1">
    <citation type="submission" date="2020-06" db="EMBL/GenBank/DDBJ databases">
        <title>Genomes of multiple members of Pneumocystis genus reveal paths to human pathogen Pneumocystis jirovecii.</title>
        <authorList>
            <person name="Cisse O.H."/>
            <person name="Ma L."/>
            <person name="Dekker J."/>
            <person name="Khil P."/>
            <person name="Jo J."/>
            <person name="Brenchley J."/>
            <person name="Blair R."/>
            <person name="Pahar B."/>
            <person name="Chabe M."/>
            <person name="Van Rompay K.A."/>
            <person name="Keesler R."/>
            <person name="Sukura A."/>
            <person name="Hirsch V."/>
            <person name="Kutty G."/>
            <person name="Liu Y."/>
            <person name="Peng L."/>
            <person name="Chen J."/>
            <person name="Song J."/>
            <person name="Weissenbacher-Lang C."/>
            <person name="Xu J."/>
            <person name="Upham N.S."/>
            <person name="Stajich J.E."/>
            <person name="Cuomo C.A."/>
            <person name="Cushion M.T."/>
            <person name="Kovacs J.A."/>
        </authorList>
    </citation>
    <scope>NUCLEOTIDE SEQUENCE</scope>
    <source>
        <strain evidence="15">2A</strain>
    </source>
</reference>
<dbReference type="GO" id="GO:0003723">
    <property type="term" value="F:RNA binding"/>
    <property type="evidence" value="ECO:0007669"/>
    <property type="project" value="InterPro"/>
</dbReference>
<keyword evidence="16" id="KW-1185">Reference proteome</keyword>
<feature type="repeat" description="WD" evidence="11">
    <location>
        <begin position="199"/>
        <end position="240"/>
    </location>
</feature>
<dbReference type="InterPro" id="IPR014722">
    <property type="entry name" value="Rib_uL2_dom2"/>
</dbReference>
<evidence type="ECO:0000256" key="11">
    <source>
        <dbReference type="PROSITE-ProRule" id="PRU00221"/>
    </source>
</evidence>
<dbReference type="Gene3D" id="4.10.950.10">
    <property type="entry name" value="Ribosomal protein L2, domain 3"/>
    <property type="match status" value="1"/>
</dbReference>
<dbReference type="GO" id="GO:0005739">
    <property type="term" value="C:mitochondrion"/>
    <property type="evidence" value="ECO:0007669"/>
    <property type="project" value="UniProtKB-SubCell"/>
</dbReference>
<evidence type="ECO:0000259" key="13">
    <source>
        <dbReference type="SMART" id="SM01382"/>
    </source>
</evidence>
<dbReference type="FunFam" id="4.10.950.10:FF:000001">
    <property type="entry name" value="50S ribosomal protein L2"/>
    <property type="match status" value="1"/>
</dbReference>
<dbReference type="GO" id="GO:0016740">
    <property type="term" value="F:transferase activity"/>
    <property type="evidence" value="ECO:0007669"/>
    <property type="project" value="InterPro"/>
</dbReference>
<dbReference type="SUPFAM" id="SSF50978">
    <property type="entry name" value="WD40 repeat-like"/>
    <property type="match status" value="1"/>
</dbReference>
<dbReference type="SMART" id="SM01382">
    <property type="entry name" value="Ribosomal_L2_C"/>
    <property type="match status" value="1"/>
</dbReference>
<organism evidence="15 16">
    <name type="scientific">Pneumocystis wakefieldiae</name>
    <dbReference type="NCBI Taxonomy" id="38082"/>
    <lineage>
        <taxon>Eukaryota</taxon>
        <taxon>Fungi</taxon>
        <taxon>Dikarya</taxon>
        <taxon>Ascomycota</taxon>
        <taxon>Taphrinomycotina</taxon>
        <taxon>Pneumocystomycetes</taxon>
        <taxon>Pneumocystaceae</taxon>
        <taxon>Pneumocystis</taxon>
    </lineage>
</organism>
<feature type="domain" description="Large ribosomal subunit protein uL2 RNA-binding" evidence="14">
    <location>
        <begin position="389"/>
        <end position="465"/>
    </location>
</feature>
<dbReference type="InterPro" id="IPR005880">
    <property type="entry name" value="Ribosomal_uL2_bac/org-type"/>
</dbReference>
<evidence type="ECO:0000256" key="5">
    <source>
        <dbReference type="ARBA" id="ARBA00022980"/>
    </source>
</evidence>
<evidence type="ECO:0000256" key="7">
    <source>
        <dbReference type="ARBA" id="ARBA00023274"/>
    </source>
</evidence>
<dbReference type="FunFam" id="2.40.50.140:FF:000128">
    <property type="entry name" value="50S ribosomal protein L2"/>
    <property type="match status" value="1"/>
</dbReference>
<dbReference type="InterPro" id="IPR014726">
    <property type="entry name" value="Ribosomal_uL2_dom3"/>
</dbReference>
<dbReference type="SMART" id="SM00320">
    <property type="entry name" value="WD40"/>
    <property type="match status" value="7"/>
</dbReference>
<dbReference type="InterPro" id="IPR022669">
    <property type="entry name" value="Ribosomal_uL2_C"/>
</dbReference>
<evidence type="ECO:0000256" key="3">
    <source>
        <dbReference type="ARBA" id="ARBA00022574"/>
    </source>
</evidence>
<dbReference type="InterPro" id="IPR040132">
    <property type="entry name" value="Tex1/THOC3"/>
</dbReference>
<comment type="similarity">
    <text evidence="9">Belongs to the THOC3 family.</text>
</comment>
<dbReference type="OrthoDB" id="340259at2759"/>
<comment type="similarity">
    <text evidence="2">Belongs to the universal ribosomal protein uL2 family.</text>
</comment>